<protein>
    <recommendedName>
        <fullName evidence="4">TOG domain-containing protein</fullName>
    </recommendedName>
</protein>
<organism evidence="5">
    <name type="scientific">Compsopogon caeruleus</name>
    <dbReference type="NCBI Taxonomy" id="31354"/>
    <lineage>
        <taxon>Eukaryota</taxon>
        <taxon>Rhodophyta</taxon>
        <taxon>Compsopogonophyceae</taxon>
        <taxon>Compsopogonales</taxon>
        <taxon>Compsopogonaceae</taxon>
        <taxon>Compsopogon</taxon>
    </lineage>
</organism>
<dbReference type="Pfam" id="PF24987">
    <property type="entry name" value="HEAT_EF3_N"/>
    <property type="match status" value="1"/>
</dbReference>
<dbReference type="InterPro" id="IPR021133">
    <property type="entry name" value="HEAT_type_2"/>
</dbReference>
<feature type="compositionally biased region" description="Acidic residues" evidence="3">
    <location>
        <begin position="1055"/>
        <end position="1064"/>
    </location>
</feature>
<dbReference type="InterPro" id="IPR034085">
    <property type="entry name" value="TOG"/>
</dbReference>
<dbReference type="SUPFAM" id="SSF48371">
    <property type="entry name" value="ARM repeat"/>
    <property type="match status" value="4"/>
</dbReference>
<dbReference type="EMBL" id="HBGH01001401">
    <property type="protein sequence ID" value="CAD9223264.1"/>
    <property type="molecule type" value="Transcribed_RNA"/>
</dbReference>
<keyword evidence="1" id="KW-0677">Repeat</keyword>
<evidence type="ECO:0000256" key="1">
    <source>
        <dbReference type="ARBA" id="ARBA00022737"/>
    </source>
</evidence>
<dbReference type="InterPro" id="IPR011989">
    <property type="entry name" value="ARM-like"/>
</dbReference>
<dbReference type="Pfam" id="PF23271">
    <property type="entry name" value="HEAT_GCN1"/>
    <property type="match status" value="1"/>
</dbReference>
<dbReference type="GO" id="GO:0019887">
    <property type="term" value="F:protein kinase regulator activity"/>
    <property type="evidence" value="ECO:0007669"/>
    <property type="project" value="TreeGrafter"/>
</dbReference>
<feature type="region of interest" description="Disordered" evidence="3">
    <location>
        <begin position="1019"/>
        <end position="1064"/>
    </location>
</feature>
<evidence type="ECO:0000259" key="4">
    <source>
        <dbReference type="SMART" id="SM01349"/>
    </source>
</evidence>
<proteinExistence type="predicted"/>
<feature type="domain" description="TOG" evidence="4">
    <location>
        <begin position="524"/>
        <end position="754"/>
    </location>
</feature>
<dbReference type="PROSITE" id="PS50077">
    <property type="entry name" value="HEAT_REPEAT"/>
    <property type="match status" value="1"/>
</dbReference>
<dbReference type="SMART" id="SM01349">
    <property type="entry name" value="TOG"/>
    <property type="match status" value="1"/>
</dbReference>
<dbReference type="Pfam" id="PF24984">
    <property type="entry name" value="HEAT_EF3_GNC1"/>
    <property type="match status" value="1"/>
</dbReference>
<feature type="compositionally biased region" description="Basic and acidic residues" evidence="3">
    <location>
        <begin position="1028"/>
        <end position="1054"/>
    </location>
</feature>
<evidence type="ECO:0000256" key="2">
    <source>
        <dbReference type="PROSITE-ProRule" id="PRU00103"/>
    </source>
</evidence>
<gene>
    <name evidence="5" type="ORF">CCAE0312_LOCUS710</name>
</gene>
<dbReference type="GO" id="GO:0034198">
    <property type="term" value="P:cellular response to amino acid starvation"/>
    <property type="evidence" value="ECO:0007669"/>
    <property type="project" value="TreeGrafter"/>
</dbReference>
<dbReference type="Pfam" id="PF13513">
    <property type="entry name" value="HEAT_EZ"/>
    <property type="match status" value="1"/>
</dbReference>
<dbReference type="GO" id="GO:0006417">
    <property type="term" value="P:regulation of translation"/>
    <property type="evidence" value="ECO:0007669"/>
    <property type="project" value="TreeGrafter"/>
</dbReference>
<sequence length="1875" mass="203830">MSQAEKDKAKEELARRRLGEEWSVENRPRVLEIQRRVEVASFIMNSVLSLSWGNPSESNIWSHTLLELASSCAKVPGLAQISRTVLVTLCRCSQRAISRNAWELGNVLHVVLTSSGRSLGASRVLREVERLTTEEKLSGEAIVFVIPLLRANLESELVEDPELLSASLNIIAAHCGAESWPAAMELARAGAASWLLKILAREDALFGRASDSLMDFVETSISPKKHMMQVLVGLTYGSSVVREVVLESMSSIQSLASGTCDENVDLTRHLWLSLRDPDETVRARAQEIRELYPYDVNPTRDLSFFIDLLQSPHRDIRHAAAKSVADSVLLEPNESLLRTTLSSLFASYRDAFLPPIKPNQRLTKSEERIREEEGSRLLNHRMGIAACLCDLGHSGALTEEHIPIFFGFLFFDGMGDPDQEVRHLMTSSGLETINGDGRECLETVLPMIDLHLKRKDTSADPESLARSDRIRESLIVCLGNLVRHLPPKDERVISAARQVIQTARETPSEAVQRSASLSLVPLASGLRDEEQSLTDPLLLCVFGEKVSYGERKGASYCLAGYIRGAGFQGLKRLKIIDRLRTAFSEKKPFPRLGALVLLETLASRFGKLFEPFTIPFVPDLLTSMSDSNNDIRSSGWLAAQSMMAELSSQGVRLILRSLLNGLKERQWRTRAGSAEVLGAMAFCAPRQLAVCLPEVVPGLALALADVHPKVIESAEDALSRIAAVARNPEVRQLSAFLLAALKDPSDKTRGALDAVLATEFIHAVDAASLALLIQPVYRGLRERGSDVKMRAAEIVGSISAHMAHATDVLPYIELLLPELQKTLLDPSPDVRRTSASALGALSESLGPSNLHGLLEWLLGQLWSCTVGSAERNGSAAGLSEVVRSFDDEEFDEIFFKILEREKGIIGNPILVVAVKEGALMFLSYLPLASESRFADKLDLALPFVLRGLAHESDAVRDASLNAGRSLVNVYGKVNVLKLLPPLLDGLRGALWRIRENSLELVGDLILRIAGYSKPKPGTLGDSSMIARRKTEDGKDRSRAVDTKEATLERDRDAGSDNDDEIDDEDGDAEAFLGAEIVPEDTMKALVLAIGDDMRNELLAVLYLTRCDVAIRVRQSAVRVWKMIVSNTPRTLRDVIRKIMNEVTSALSQDSEDRRAAGARAIGDLAQKLGERVIPDVLPLLEHNLASSDPKLRRGSCEGLGELMLASTRTQLVEHSVSLVRCVQLALRDSSASVREAASEVYSGLVRTLGQHAGETVLVGLATPALEGAEDAAEDGLRRALEASGSRVIAVIVPRLLSEPLTIANAKAIAAAIQVAENSFDTFVPQLVESCNEALLGDSSSRPAVQVVFGALALSETLLGLLLSELFPLTTSLHQETRNVGIEMLEILCEVVVQLPENLLGKLFDCLIRCLSDCEPLVYEKSAVALRKLVASVGANTIGKDIPVIRQMLRAARAAARMNAEEEIDEDEIPIPGLCLPQAPAPLVSVYIEALLQGSAELREQAALAVAELADFTSRESLQPFVMKLTGALIRVVSDRFPWQVKAGILLALNRLLVRCGPAMKLFIPQLQSTFLKSLSDPTKTVRYRASVGLGELSLHQPRTDPTLNELCNIANSLEVTPGSRVSSLEAIEQVIRNAKTLSESSRASLGTRLLVVATDPVDVIRKAAAAAYAALLSRASSSAEIQGMLDATCSTSASDSSGEHETAGVSLLIRECCKTAGTLSNWNDLDFSHTQTLVVQLLASPSELTREIAVAAAAEVYVNTSDPSLLERIGALAIDDPSIEVRVAALKACGRTGEDDRFLAVIPLLIETLVSCARERNTGIKFASERSLRVLLMDVNGGERSGVGPIARKALSVESRTWLTSNWRRIHAATDTDAE</sequence>
<feature type="repeat" description="HEAT" evidence="2">
    <location>
        <begin position="815"/>
        <end position="853"/>
    </location>
</feature>
<dbReference type="InterPro" id="IPR016024">
    <property type="entry name" value="ARM-type_fold"/>
</dbReference>
<evidence type="ECO:0000256" key="3">
    <source>
        <dbReference type="SAM" id="MobiDB-lite"/>
    </source>
</evidence>
<dbReference type="Gene3D" id="1.25.10.10">
    <property type="entry name" value="Leucine-rich Repeat Variant"/>
    <property type="match status" value="5"/>
</dbReference>
<dbReference type="PANTHER" id="PTHR23346">
    <property type="entry name" value="TRANSLATIONAL ACTIVATOR GCN1-RELATED"/>
    <property type="match status" value="1"/>
</dbReference>
<reference evidence="5" key="1">
    <citation type="submission" date="2021-01" db="EMBL/GenBank/DDBJ databases">
        <authorList>
            <person name="Corre E."/>
            <person name="Pelletier E."/>
            <person name="Niang G."/>
            <person name="Scheremetjew M."/>
            <person name="Finn R."/>
            <person name="Kale V."/>
            <person name="Holt S."/>
            <person name="Cochrane G."/>
            <person name="Meng A."/>
            <person name="Brown T."/>
            <person name="Cohen L."/>
        </authorList>
    </citation>
    <scope>NUCLEOTIDE SEQUENCE</scope>
    <source>
        <strain evidence="5">SAG 36.94</strain>
    </source>
</reference>
<evidence type="ECO:0000313" key="5">
    <source>
        <dbReference type="EMBL" id="CAD9223264.1"/>
    </source>
</evidence>
<name>A0A7S1T6K5_9RHOD</name>
<dbReference type="PANTHER" id="PTHR23346:SF7">
    <property type="entry name" value="STALLED RIBOSOME SENSOR GCN1"/>
    <property type="match status" value="1"/>
</dbReference>
<accession>A0A7S1T6K5</accession>
<dbReference type="GO" id="GO:0005829">
    <property type="term" value="C:cytosol"/>
    <property type="evidence" value="ECO:0007669"/>
    <property type="project" value="TreeGrafter"/>
</dbReference>
<dbReference type="InterPro" id="IPR057546">
    <property type="entry name" value="HEAT_GCN1"/>
</dbReference>